<name>A0A380FVI1_9STAP</name>
<dbReference type="AlphaFoldDB" id="A0A380FVI1"/>
<accession>A0A380FVI1</accession>
<dbReference type="Proteomes" id="UP000254047">
    <property type="component" value="Unassembled WGS sequence"/>
</dbReference>
<protein>
    <submittedName>
        <fullName evidence="1">Uncharacterized protein</fullName>
    </submittedName>
</protein>
<dbReference type="RefSeq" id="WP_167849365.1">
    <property type="nucleotide sequence ID" value="NZ_PPQT01000019.1"/>
</dbReference>
<sequence>MIPEERGSYTLSKEEAIIFATAEFKPFKNRLENELTTANLLELYEKIEKNKSSNL</sequence>
<evidence type="ECO:0000313" key="2">
    <source>
        <dbReference type="Proteomes" id="UP000254047"/>
    </source>
</evidence>
<gene>
    <name evidence="1" type="ORF">NCTC13830_00247</name>
</gene>
<reference evidence="1 2" key="1">
    <citation type="submission" date="2018-06" db="EMBL/GenBank/DDBJ databases">
        <authorList>
            <consortium name="Pathogen Informatics"/>
            <person name="Doyle S."/>
        </authorList>
    </citation>
    <scope>NUCLEOTIDE SEQUENCE [LARGE SCALE GENOMIC DNA]</scope>
    <source>
        <strain evidence="1 2">NCTC13830</strain>
    </source>
</reference>
<dbReference type="EMBL" id="UHDO01000001">
    <property type="protein sequence ID" value="SUM42725.1"/>
    <property type="molecule type" value="Genomic_DNA"/>
</dbReference>
<evidence type="ECO:0000313" key="1">
    <source>
        <dbReference type="EMBL" id="SUM42725.1"/>
    </source>
</evidence>
<proteinExistence type="predicted"/>
<organism evidence="1 2">
    <name type="scientific">Staphylococcus petrasii</name>
    <dbReference type="NCBI Taxonomy" id="1276936"/>
    <lineage>
        <taxon>Bacteria</taxon>
        <taxon>Bacillati</taxon>
        <taxon>Bacillota</taxon>
        <taxon>Bacilli</taxon>
        <taxon>Bacillales</taxon>
        <taxon>Staphylococcaceae</taxon>
        <taxon>Staphylococcus</taxon>
    </lineage>
</organism>